<dbReference type="Proteomes" id="UP000001307">
    <property type="component" value="Unassembled WGS sequence"/>
</dbReference>
<evidence type="ECO:0000256" key="2">
    <source>
        <dbReference type="ARBA" id="ARBA00023054"/>
    </source>
</evidence>
<dbReference type="AlphaFoldDB" id="E4WYB8"/>
<feature type="domain" description="CCDC113/CCDC96 coiled-coil" evidence="6">
    <location>
        <begin position="187"/>
        <end position="358"/>
    </location>
</feature>
<sequence>MSDRNGEVMILSVPEQVTSPVPPGPAGESGSLTSLQSGLSREAFYENGDNEAKRESAIEEFQAALDSKTSLLTKSYGLQNKLSENFKRKRGSGGLIQIESVEEIEVQYKTSMQKVDELTMKLKKVGSDCKTDLEMFLDRCEEKRVSVNGDYERVLDKKRKISQSCIVPRSGRPVTSKDVADLEEQERKKDEELERARLDNIKHKAKLEKSELLLEEKEQVIEGLNLIDFEQLKIENQTYHEKIDERNEDLQKLHKKIERTVQILTHMKEKLEFVSIENQAKKLQLDKAEAELQCQRDELNRLKQQRERTRNSGAKLHKNMGLYGKEGLLFDFEEQIDRSEEMKKTVAALKARHAALKKDNAELNAKIAPKSSTNSTRVKSAIKF</sequence>
<dbReference type="GO" id="GO:0060271">
    <property type="term" value="P:cilium assembly"/>
    <property type="evidence" value="ECO:0007669"/>
    <property type="project" value="TreeGrafter"/>
</dbReference>
<reference evidence="7" key="1">
    <citation type="journal article" date="2010" name="Science">
        <title>Plasticity of animal genome architecture unmasked by rapid evolution of a pelagic tunicate.</title>
        <authorList>
            <person name="Denoeud F."/>
            <person name="Henriet S."/>
            <person name="Mungpakdee S."/>
            <person name="Aury J.M."/>
            <person name="Da Silva C."/>
            <person name="Brinkmann H."/>
            <person name="Mikhaleva J."/>
            <person name="Olsen L.C."/>
            <person name="Jubin C."/>
            <person name="Canestro C."/>
            <person name="Bouquet J.M."/>
            <person name="Danks G."/>
            <person name="Poulain J."/>
            <person name="Campsteijn C."/>
            <person name="Adamski M."/>
            <person name="Cross I."/>
            <person name="Yadetie F."/>
            <person name="Muffato M."/>
            <person name="Louis A."/>
            <person name="Butcher S."/>
            <person name="Tsagkogeorga G."/>
            <person name="Konrad A."/>
            <person name="Singh S."/>
            <person name="Jensen M.F."/>
            <person name="Cong E.H."/>
            <person name="Eikeseth-Otteraa H."/>
            <person name="Noel B."/>
            <person name="Anthouard V."/>
            <person name="Porcel B.M."/>
            <person name="Kachouri-Lafond R."/>
            <person name="Nishino A."/>
            <person name="Ugolini M."/>
            <person name="Chourrout P."/>
            <person name="Nishida H."/>
            <person name="Aasland R."/>
            <person name="Huzurbazar S."/>
            <person name="Westhof E."/>
            <person name="Delsuc F."/>
            <person name="Lehrach H."/>
            <person name="Reinhardt R."/>
            <person name="Weissenbach J."/>
            <person name="Roy S.W."/>
            <person name="Artiguenave F."/>
            <person name="Postlethwait J.H."/>
            <person name="Manak J.R."/>
            <person name="Thompson E.M."/>
            <person name="Jaillon O."/>
            <person name="Du Pasquier L."/>
            <person name="Boudinot P."/>
            <person name="Liberles D.A."/>
            <person name="Volff J.N."/>
            <person name="Philippe H."/>
            <person name="Lenhard B."/>
            <person name="Roest Crollius H."/>
            <person name="Wincker P."/>
            <person name="Chourrout D."/>
        </authorList>
    </citation>
    <scope>NUCLEOTIDE SEQUENCE [LARGE SCALE GENOMIC DNA]</scope>
</reference>
<dbReference type="PANTHER" id="PTHR15654">
    <property type="entry name" value="COILED-COIL DOMAIN-CONTAINING PROTEIN 113-RELATED"/>
    <property type="match status" value="1"/>
</dbReference>
<feature type="coiled-coil region" evidence="4">
    <location>
        <begin position="240"/>
        <end position="366"/>
    </location>
</feature>
<dbReference type="InterPro" id="IPR025254">
    <property type="entry name" value="CCDC113/CCDC96_CC"/>
</dbReference>
<accession>E4WYB8</accession>
<dbReference type="PANTHER" id="PTHR15654:SF1">
    <property type="entry name" value="COILED-COIL DOMAIN-CONTAINING PROTEIN 96"/>
    <property type="match status" value="1"/>
</dbReference>
<evidence type="ECO:0000256" key="4">
    <source>
        <dbReference type="SAM" id="Coils"/>
    </source>
</evidence>
<protein>
    <recommendedName>
        <fullName evidence="6">CCDC113/CCDC96 coiled-coil domain-containing protein</fullName>
    </recommendedName>
</protein>
<comment type="subcellular location">
    <subcellularLocation>
        <location evidence="1">Cell projection</location>
        <location evidence="1">Cilium</location>
    </subcellularLocation>
</comment>
<keyword evidence="8" id="KW-1185">Reference proteome</keyword>
<dbReference type="InParanoid" id="E4WYB8"/>
<organism evidence="7">
    <name type="scientific">Oikopleura dioica</name>
    <name type="common">Tunicate</name>
    <dbReference type="NCBI Taxonomy" id="34765"/>
    <lineage>
        <taxon>Eukaryota</taxon>
        <taxon>Metazoa</taxon>
        <taxon>Chordata</taxon>
        <taxon>Tunicata</taxon>
        <taxon>Appendicularia</taxon>
        <taxon>Copelata</taxon>
        <taxon>Oikopleuridae</taxon>
        <taxon>Oikopleura</taxon>
    </lineage>
</organism>
<evidence type="ECO:0000256" key="1">
    <source>
        <dbReference type="ARBA" id="ARBA00004138"/>
    </source>
</evidence>
<evidence type="ECO:0000313" key="7">
    <source>
        <dbReference type="EMBL" id="CBY22362.1"/>
    </source>
</evidence>
<dbReference type="GO" id="GO:0005930">
    <property type="term" value="C:axoneme"/>
    <property type="evidence" value="ECO:0007669"/>
    <property type="project" value="TreeGrafter"/>
</dbReference>
<dbReference type="GO" id="GO:0036064">
    <property type="term" value="C:ciliary basal body"/>
    <property type="evidence" value="ECO:0007669"/>
    <property type="project" value="TreeGrafter"/>
</dbReference>
<dbReference type="OrthoDB" id="10254794at2759"/>
<evidence type="ECO:0000256" key="3">
    <source>
        <dbReference type="ARBA" id="ARBA00023273"/>
    </source>
</evidence>
<dbReference type="Pfam" id="PF13870">
    <property type="entry name" value="CCDC113_CCDC96_CC"/>
    <property type="match status" value="1"/>
</dbReference>
<evidence type="ECO:0000256" key="5">
    <source>
        <dbReference type="SAM" id="MobiDB-lite"/>
    </source>
</evidence>
<evidence type="ECO:0000259" key="6">
    <source>
        <dbReference type="Pfam" id="PF13870"/>
    </source>
</evidence>
<evidence type="ECO:0000313" key="8">
    <source>
        <dbReference type="Proteomes" id="UP000001307"/>
    </source>
</evidence>
<keyword evidence="2 4" id="KW-0175">Coiled coil</keyword>
<feature type="region of interest" description="Disordered" evidence="5">
    <location>
        <begin position="1"/>
        <end position="51"/>
    </location>
</feature>
<dbReference type="EMBL" id="FN653018">
    <property type="protein sequence ID" value="CBY22362.1"/>
    <property type="molecule type" value="Genomic_DNA"/>
</dbReference>
<name>E4WYB8_OIKDI</name>
<proteinExistence type="predicted"/>
<dbReference type="InterPro" id="IPR051885">
    <property type="entry name" value="CC_CF"/>
</dbReference>
<keyword evidence="3" id="KW-0966">Cell projection</keyword>
<gene>
    <name evidence="7" type="ORF">GSOID_T00011921001</name>
</gene>
<feature type="compositionally biased region" description="Low complexity" evidence="5">
    <location>
        <begin position="28"/>
        <end position="40"/>
    </location>
</feature>